<dbReference type="PANTHER" id="PTHR42809">
    <property type="entry name" value="FLAVODOXIN 2"/>
    <property type="match status" value="1"/>
</dbReference>
<comment type="caution">
    <text evidence="9">The sequence shown here is derived from an EMBL/GenBank/DDBJ whole genome shotgun (WGS) entry which is preliminary data.</text>
</comment>
<evidence type="ECO:0000256" key="3">
    <source>
        <dbReference type="ARBA" id="ARBA00005267"/>
    </source>
</evidence>
<evidence type="ECO:0000256" key="2">
    <source>
        <dbReference type="ARBA" id="ARBA00003297"/>
    </source>
</evidence>
<evidence type="ECO:0000313" key="9">
    <source>
        <dbReference type="EMBL" id="MCM2436812.1"/>
    </source>
</evidence>
<evidence type="ECO:0000256" key="7">
    <source>
        <dbReference type="ARBA" id="ARBA00022982"/>
    </source>
</evidence>
<evidence type="ECO:0000256" key="4">
    <source>
        <dbReference type="ARBA" id="ARBA00022448"/>
    </source>
</evidence>
<keyword evidence="5" id="KW-0285">Flavoprotein</keyword>
<evidence type="ECO:0000313" key="10">
    <source>
        <dbReference type="Proteomes" id="UP001057481"/>
    </source>
</evidence>
<proteinExistence type="inferred from homology"/>
<evidence type="ECO:0000256" key="1">
    <source>
        <dbReference type="ARBA" id="ARBA00001917"/>
    </source>
</evidence>
<dbReference type="PANTHER" id="PTHR42809:SF1">
    <property type="entry name" value="FLAVODOXIN 1"/>
    <property type="match status" value="1"/>
</dbReference>
<evidence type="ECO:0000259" key="8">
    <source>
        <dbReference type="PROSITE" id="PS50902"/>
    </source>
</evidence>
<evidence type="ECO:0000256" key="6">
    <source>
        <dbReference type="ARBA" id="ARBA00022643"/>
    </source>
</evidence>
<comment type="similarity">
    <text evidence="3">Belongs to the flavodoxin family.</text>
</comment>
<organism evidence="9 10">
    <name type="scientific">Periweissella beninensis</name>
    <dbReference type="NCBI Taxonomy" id="504936"/>
    <lineage>
        <taxon>Bacteria</taxon>
        <taxon>Bacillati</taxon>
        <taxon>Bacillota</taxon>
        <taxon>Bacilli</taxon>
        <taxon>Lactobacillales</taxon>
        <taxon>Lactobacillaceae</taxon>
        <taxon>Periweissella</taxon>
    </lineage>
</organism>
<sequence length="145" mass="16341">MEEIKVIYASMSGRNQHLAEYVNNFLTTKGYPVINEEISQSDAFTLADYKKVILISYTYHDGDLPDEALDFYDDLNDVDLTGVEFALIGSSSTTHEHFGRALDRYFKRLTAKQATVIAAPVKIDRDPQATDYQRIDALLNALLAD</sequence>
<dbReference type="InterPro" id="IPR050619">
    <property type="entry name" value="Flavodoxin"/>
</dbReference>
<gene>
    <name evidence="9" type="ORF">KAK10_02550</name>
</gene>
<evidence type="ECO:0000256" key="5">
    <source>
        <dbReference type="ARBA" id="ARBA00022630"/>
    </source>
</evidence>
<dbReference type="InterPro" id="IPR008254">
    <property type="entry name" value="Flavodoxin/NO_synth"/>
</dbReference>
<dbReference type="SUPFAM" id="SSF52218">
    <property type="entry name" value="Flavoproteins"/>
    <property type="match status" value="1"/>
</dbReference>
<comment type="function">
    <text evidence="2">Low-potential electron donor to a number of redox enzymes.</text>
</comment>
<reference evidence="9" key="1">
    <citation type="submission" date="2021-04" db="EMBL/GenBank/DDBJ databases">
        <title>Taxonomic assessment of Weissella genus.</title>
        <authorList>
            <person name="Fanelli F."/>
            <person name="Chieffi D."/>
            <person name="Dell'Aquila A."/>
            <person name="Gyu-Sung C."/>
            <person name="Franz C.M.A.P."/>
            <person name="Fusco V."/>
        </authorList>
    </citation>
    <scope>NUCLEOTIDE SEQUENCE</scope>
    <source>
        <strain evidence="9">LMG 25373</strain>
    </source>
</reference>
<comment type="cofactor">
    <cofactor evidence="1">
        <name>FMN</name>
        <dbReference type="ChEBI" id="CHEBI:58210"/>
    </cofactor>
</comment>
<accession>A0ABT0VG58</accession>
<dbReference type="PROSITE" id="PS50902">
    <property type="entry name" value="FLAVODOXIN_LIKE"/>
    <property type="match status" value="1"/>
</dbReference>
<keyword evidence="7" id="KW-0249">Electron transport</keyword>
<keyword evidence="4" id="KW-0813">Transport</keyword>
<dbReference type="Pfam" id="PF00258">
    <property type="entry name" value="Flavodoxin_1"/>
    <property type="match status" value="1"/>
</dbReference>
<dbReference type="InterPro" id="IPR029039">
    <property type="entry name" value="Flavoprotein-like_sf"/>
</dbReference>
<dbReference type="RefSeq" id="WP_205143228.1">
    <property type="nucleotide sequence ID" value="NZ_JAFBDN010000004.1"/>
</dbReference>
<protein>
    <submittedName>
        <fullName evidence="9">Flavodoxin domain-containing protein</fullName>
    </submittedName>
</protein>
<dbReference type="Proteomes" id="UP001057481">
    <property type="component" value="Unassembled WGS sequence"/>
</dbReference>
<keyword evidence="6" id="KW-0288">FMN</keyword>
<name>A0ABT0VG58_9LACO</name>
<keyword evidence="10" id="KW-1185">Reference proteome</keyword>
<dbReference type="Gene3D" id="3.40.50.360">
    <property type="match status" value="1"/>
</dbReference>
<feature type="domain" description="Flavodoxin-like" evidence="8">
    <location>
        <begin position="4"/>
        <end position="143"/>
    </location>
</feature>
<dbReference type="EMBL" id="JAGMVS010000039">
    <property type="protein sequence ID" value="MCM2436812.1"/>
    <property type="molecule type" value="Genomic_DNA"/>
</dbReference>